<comment type="caution">
    <text evidence="3">The sequence shown here is derived from an EMBL/GenBank/DDBJ whole genome shotgun (WGS) entry which is preliminary data.</text>
</comment>
<keyword evidence="4" id="KW-1185">Reference proteome</keyword>
<dbReference type="SUPFAM" id="SSF47616">
    <property type="entry name" value="GST C-terminal domain-like"/>
    <property type="match status" value="1"/>
</dbReference>
<dbReference type="InterPro" id="IPR036282">
    <property type="entry name" value="Glutathione-S-Trfase_C_sf"/>
</dbReference>
<evidence type="ECO:0000313" key="3">
    <source>
        <dbReference type="EMBL" id="THC87630.1"/>
    </source>
</evidence>
<dbReference type="PANTHER" id="PTHR44051">
    <property type="entry name" value="GLUTATHIONE S-TRANSFERASE-RELATED"/>
    <property type="match status" value="1"/>
</dbReference>
<organism evidence="3 4">
    <name type="scientific">Aspergillus tanneri</name>
    <dbReference type="NCBI Taxonomy" id="1220188"/>
    <lineage>
        <taxon>Eukaryota</taxon>
        <taxon>Fungi</taxon>
        <taxon>Dikarya</taxon>
        <taxon>Ascomycota</taxon>
        <taxon>Pezizomycotina</taxon>
        <taxon>Eurotiomycetes</taxon>
        <taxon>Eurotiomycetidae</taxon>
        <taxon>Eurotiales</taxon>
        <taxon>Aspergillaceae</taxon>
        <taxon>Aspergillus</taxon>
        <taxon>Aspergillus subgen. Circumdati</taxon>
    </lineage>
</organism>
<dbReference type="SUPFAM" id="SSF52833">
    <property type="entry name" value="Thioredoxin-like"/>
    <property type="match status" value="1"/>
</dbReference>
<dbReference type="EMBL" id="SOSA01001104">
    <property type="protein sequence ID" value="THC87630.1"/>
    <property type="molecule type" value="Genomic_DNA"/>
</dbReference>
<dbReference type="PANTHER" id="PTHR44051:SF3">
    <property type="entry name" value="TRANSCRIPTIONAL REGULATOR URE2"/>
    <property type="match status" value="1"/>
</dbReference>
<feature type="domain" description="GST N-terminal" evidence="2">
    <location>
        <begin position="1"/>
        <end position="45"/>
    </location>
</feature>
<dbReference type="Proteomes" id="UP000308092">
    <property type="component" value="Unassembled WGS sequence"/>
</dbReference>
<reference evidence="3 4" key="1">
    <citation type="submission" date="2019-03" db="EMBL/GenBank/DDBJ databases">
        <title>The genome sequence of a newly discovered highly antifungal drug resistant Aspergillus species, Aspergillus tanneri NIH 1004.</title>
        <authorList>
            <person name="Mounaud S."/>
            <person name="Singh I."/>
            <person name="Joardar V."/>
            <person name="Pakala S."/>
            <person name="Pakala S."/>
            <person name="Venepally P."/>
            <person name="Hoover J."/>
            <person name="Nierman W."/>
            <person name="Chung J."/>
            <person name="Losada L."/>
        </authorList>
    </citation>
    <scope>NUCLEOTIDE SEQUENCE [LARGE SCALE GENOMIC DNA]</scope>
    <source>
        <strain evidence="3 4">NIH1004</strain>
    </source>
</reference>
<dbReference type="VEuPathDB" id="FungiDB:EYZ11_012926"/>
<dbReference type="InterPro" id="IPR036249">
    <property type="entry name" value="Thioredoxin-like_sf"/>
</dbReference>
<dbReference type="Gene3D" id="1.20.1050.130">
    <property type="match status" value="1"/>
</dbReference>
<evidence type="ECO:0000313" key="4">
    <source>
        <dbReference type="Proteomes" id="UP000308092"/>
    </source>
</evidence>
<evidence type="ECO:0000259" key="2">
    <source>
        <dbReference type="PROSITE" id="PS50404"/>
    </source>
</evidence>
<sequence length="220" mass="24812">MKKGSFISINPNGRVPAIEDPNTWITLCESDAIVVYLVETYNKGWKISFQPGSPEYFHAKQWLHFQMSGQGPYFGQWAWLKYVHPEKFQSAQDPYMDETKRVSGVLDKFLEGREYLVGGRYIGDGLNLRRNSLGSMRGSKDSILDLSSPKFSKTKKKLLPPNQQRNDDASAREALGASFWSETPMSRQVGDTSKPSSAPPISLMVVPVRNYLSLFACSVY</sequence>
<dbReference type="SFLD" id="SFLDG00358">
    <property type="entry name" value="Main_(cytGST)"/>
    <property type="match status" value="1"/>
</dbReference>
<dbReference type="STRING" id="1220188.A0A4S3IYZ7"/>
<proteinExistence type="inferred from homology"/>
<dbReference type="PROSITE" id="PS50404">
    <property type="entry name" value="GST_NTER"/>
    <property type="match status" value="1"/>
</dbReference>
<dbReference type="AlphaFoldDB" id="A0A4S3IYZ7"/>
<gene>
    <name evidence="3" type="ORF">EYZ11_012926</name>
</gene>
<dbReference type="SFLD" id="SFLDS00019">
    <property type="entry name" value="Glutathione_Transferase_(cytos"/>
    <property type="match status" value="1"/>
</dbReference>
<name>A0A4S3IYZ7_9EURO</name>
<accession>A0A4S3IYZ7</accession>
<evidence type="ECO:0000256" key="1">
    <source>
        <dbReference type="ARBA" id="ARBA00007409"/>
    </source>
</evidence>
<dbReference type="InterPro" id="IPR004045">
    <property type="entry name" value="Glutathione_S-Trfase_N"/>
</dbReference>
<protein>
    <recommendedName>
        <fullName evidence="2">GST N-terminal domain-containing protein</fullName>
    </recommendedName>
</protein>
<dbReference type="InterPro" id="IPR040079">
    <property type="entry name" value="Glutathione_S-Trfase"/>
</dbReference>
<comment type="similarity">
    <text evidence="1">Belongs to the GST superfamily.</text>
</comment>
<dbReference type="Pfam" id="PF13417">
    <property type="entry name" value="GST_N_3"/>
    <property type="match status" value="1"/>
</dbReference>